<keyword evidence="2 10" id="KW-0690">Ribosome biogenesis</keyword>
<protein>
    <recommendedName>
        <fullName evidence="10">Small ribosomal subunit biogenesis GTPase RsgA</fullName>
        <ecNumber evidence="10">3.6.1.-</ecNumber>
    </recommendedName>
</protein>
<evidence type="ECO:0000256" key="5">
    <source>
        <dbReference type="ARBA" id="ARBA00022741"/>
    </source>
</evidence>
<dbReference type="PROSITE" id="PS51721">
    <property type="entry name" value="G_CP"/>
    <property type="match status" value="1"/>
</dbReference>
<dbReference type="GO" id="GO:0005737">
    <property type="term" value="C:cytoplasm"/>
    <property type="evidence" value="ECO:0007669"/>
    <property type="project" value="UniProtKB-SubCell"/>
</dbReference>
<dbReference type="GO" id="GO:0019843">
    <property type="term" value="F:rRNA binding"/>
    <property type="evidence" value="ECO:0007669"/>
    <property type="project" value="UniProtKB-KW"/>
</dbReference>
<feature type="binding site" evidence="10">
    <location>
        <position position="298"/>
    </location>
    <ligand>
        <name>Zn(2+)</name>
        <dbReference type="ChEBI" id="CHEBI:29105"/>
    </ligand>
</feature>
<dbReference type="InterPro" id="IPR010914">
    <property type="entry name" value="RsgA_GTPase_dom"/>
</dbReference>
<dbReference type="NCBIfam" id="TIGR00157">
    <property type="entry name" value="ribosome small subunit-dependent GTPase A"/>
    <property type="match status" value="1"/>
</dbReference>
<organism evidence="13 14">
    <name type="scientific">Tichowtungia aerotolerans</name>
    <dbReference type="NCBI Taxonomy" id="2697043"/>
    <lineage>
        <taxon>Bacteria</taxon>
        <taxon>Pseudomonadati</taxon>
        <taxon>Kiritimatiellota</taxon>
        <taxon>Tichowtungiia</taxon>
        <taxon>Tichowtungiales</taxon>
        <taxon>Tichowtungiaceae</taxon>
        <taxon>Tichowtungia</taxon>
    </lineage>
</organism>
<dbReference type="PROSITE" id="PS50936">
    <property type="entry name" value="ENGC_GTPASE"/>
    <property type="match status" value="1"/>
</dbReference>
<evidence type="ECO:0000256" key="7">
    <source>
        <dbReference type="ARBA" id="ARBA00022833"/>
    </source>
</evidence>
<dbReference type="Proteomes" id="UP000464954">
    <property type="component" value="Chromosome"/>
</dbReference>
<dbReference type="PANTHER" id="PTHR32120">
    <property type="entry name" value="SMALL RIBOSOMAL SUBUNIT BIOGENESIS GTPASE RSGA"/>
    <property type="match status" value="1"/>
</dbReference>
<dbReference type="PANTHER" id="PTHR32120:SF10">
    <property type="entry name" value="SMALL RIBOSOMAL SUBUNIT BIOGENESIS GTPASE RSGA"/>
    <property type="match status" value="1"/>
</dbReference>
<dbReference type="CDD" id="cd01854">
    <property type="entry name" value="YjeQ_EngC"/>
    <property type="match status" value="1"/>
</dbReference>
<dbReference type="EC" id="3.6.1.-" evidence="10"/>
<keyword evidence="3 10" id="KW-0479">Metal-binding</keyword>
<feature type="binding site" evidence="10">
    <location>
        <position position="285"/>
    </location>
    <ligand>
        <name>Zn(2+)</name>
        <dbReference type="ChEBI" id="CHEBI:29105"/>
    </ligand>
</feature>
<dbReference type="Gene3D" id="1.10.40.50">
    <property type="entry name" value="Probable gtpase engc, domain 3"/>
    <property type="match status" value="1"/>
</dbReference>
<gene>
    <name evidence="10 13" type="primary">rsgA</name>
    <name evidence="13" type="ORF">GT409_09400</name>
</gene>
<dbReference type="HAMAP" id="MF_01820">
    <property type="entry name" value="GTPase_RsgA"/>
    <property type="match status" value="1"/>
</dbReference>
<feature type="domain" description="CP-type G" evidence="12">
    <location>
        <begin position="97"/>
        <end position="262"/>
    </location>
</feature>
<dbReference type="InterPro" id="IPR027417">
    <property type="entry name" value="P-loop_NTPase"/>
</dbReference>
<reference evidence="13 14" key="1">
    <citation type="submission" date="2020-01" db="EMBL/GenBank/DDBJ databases">
        <title>Ponticoccus aerotolerans gen. nov., sp. nov., an anaerobic bacterium and proposal of Ponticoccusceae fam. nov., Ponticoccusles ord. nov. and Ponticoccuse classis nov. in the phylum Kiritimatiellaeota.</title>
        <authorList>
            <person name="Zhou L.Y."/>
            <person name="Du Z.J."/>
        </authorList>
    </citation>
    <scope>NUCLEOTIDE SEQUENCE [LARGE SCALE GENOMIC DNA]</scope>
    <source>
        <strain evidence="13 14">S-5007</strain>
    </source>
</reference>
<name>A0A6P1M6L8_9BACT</name>
<evidence type="ECO:0000256" key="2">
    <source>
        <dbReference type="ARBA" id="ARBA00022517"/>
    </source>
</evidence>
<dbReference type="Gene3D" id="3.40.50.300">
    <property type="entry name" value="P-loop containing nucleotide triphosphate hydrolases"/>
    <property type="match status" value="1"/>
</dbReference>
<evidence type="ECO:0000259" key="11">
    <source>
        <dbReference type="PROSITE" id="PS50936"/>
    </source>
</evidence>
<comment type="function">
    <text evidence="10">One of several proteins that assist in the late maturation steps of the functional core of the 30S ribosomal subunit. Helps release RbfA from mature subunits. May play a role in the assembly of ribosomal proteins into the subunit. Circularly permuted GTPase that catalyzes slow GTP hydrolysis, GTPase activity is stimulated by the 30S ribosomal subunit.</text>
</comment>
<dbReference type="SUPFAM" id="SSF52540">
    <property type="entry name" value="P-loop containing nucleoside triphosphate hydrolases"/>
    <property type="match status" value="1"/>
</dbReference>
<evidence type="ECO:0000313" key="13">
    <source>
        <dbReference type="EMBL" id="QHI69662.1"/>
    </source>
</evidence>
<feature type="binding site" evidence="10">
    <location>
        <begin position="203"/>
        <end position="211"/>
    </location>
    <ligand>
        <name>GTP</name>
        <dbReference type="ChEBI" id="CHEBI:37565"/>
    </ligand>
</feature>
<comment type="cofactor">
    <cofactor evidence="10">
        <name>Zn(2+)</name>
        <dbReference type="ChEBI" id="CHEBI:29105"/>
    </cofactor>
    <text evidence="10">Binds 1 zinc ion per subunit.</text>
</comment>
<dbReference type="RefSeq" id="WP_160628844.1">
    <property type="nucleotide sequence ID" value="NZ_CP047593.1"/>
</dbReference>
<comment type="subunit">
    <text evidence="10">Monomer. Associates with 30S ribosomal subunit, binds 16S rRNA.</text>
</comment>
<evidence type="ECO:0000256" key="9">
    <source>
        <dbReference type="ARBA" id="ARBA00023134"/>
    </source>
</evidence>
<dbReference type="GO" id="GO:0046872">
    <property type="term" value="F:metal ion binding"/>
    <property type="evidence" value="ECO:0007669"/>
    <property type="project" value="UniProtKB-KW"/>
</dbReference>
<feature type="binding site" evidence="10">
    <location>
        <position position="290"/>
    </location>
    <ligand>
        <name>Zn(2+)</name>
        <dbReference type="ChEBI" id="CHEBI:29105"/>
    </ligand>
</feature>
<keyword evidence="14" id="KW-1185">Reference proteome</keyword>
<keyword evidence="8 10" id="KW-0694">RNA-binding</keyword>
<evidence type="ECO:0000256" key="3">
    <source>
        <dbReference type="ARBA" id="ARBA00022723"/>
    </source>
</evidence>
<evidence type="ECO:0000259" key="12">
    <source>
        <dbReference type="PROSITE" id="PS51721"/>
    </source>
</evidence>
<dbReference type="InterPro" id="IPR004881">
    <property type="entry name" value="Ribosome_biogen_GTPase_RsgA"/>
</dbReference>
<comment type="similarity">
    <text evidence="10">Belongs to the TRAFAC class YlqF/YawG GTPase family. RsgA subfamily.</text>
</comment>
<keyword evidence="4 10" id="KW-0699">rRNA-binding</keyword>
<dbReference type="InterPro" id="IPR030378">
    <property type="entry name" value="G_CP_dom"/>
</dbReference>
<keyword evidence="7 10" id="KW-0862">Zinc</keyword>
<keyword evidence="9 10" id="KW-0342">GTP-binding</keyword>
<sequence>MTLEEFGFCEWFQNQIDPSEEGKWTLARVTAVHKGWADISDGETTRPARSTGRLRREARHTNNYLTVGDWVRCKKFDKGDFAVIHSIFDRKTALKRKSVGRVVSYQLIAANIDTAFVVHTLDKGYNLRKLERYLSIVLDSGIDPVILMTKKDLLPDDLLNERIDEVRTRIPNVPVLPISNITGDGLDEVHDLLEPSKTYCLIGASGVGKTSLINSVIGEEDLYFTLPVREKDGKGIHSTTWRELIELDTGALMIDTPGMRELGHLDSTTGIDETFDEITALEDQCRFRDCAHVNTKGCAIEAAVEAGEISRERYENFIHMRQESDAAAEAHRRKHWKNK</sequence>
<dbReference type="GO" id="GO:0042274">
    <property type="term" value="P:ribosomal small subunit biogenesis"/>
    <property type="evidence" value="ECO:0007669"/>
    <property type="project" value="UniProtKB-UniRule"/>
</dbReference>
<evidence type="ECO:0000256" key="8">
    <source>
        <dbReference type="ARBA" id="ARBA00022884"/>
    </source>
</evidence>
<comment type="subcellular location">
    <subcellularLocation>
        <location evidence="10">Cytoplasm</location>
    </subcellularLocation>
</comment>
<evidence type="ECO:0000256" key="10">
    <source>
        <dbReference type="HAMAP-Rule" id="MF_01820"/>
    </source>
</evidence>
<feature type="binding site" evidence="10">
    <location>
        <begin position="149"/>
        <end position="152"/>
    </location>
    <ligand>
        <name>GTP</name>
        <dbReference type="ChEBI" id="CHEBI:37565"/>
    </ligand>
</feature>
<keyword evidence="6 10" id="KW-0378">Hydrolase</keyword>
<evidence type="ECO:0000256" key="4">
    <source>
        <dbReference type="ARBA" id="ARBA00022730"/>
    </source>
</evidence>
<dbReference type="GO" id="GO:0003924">
    <property type="term" value="F:GTPase activity"/>
    <property type="evidence" value="ECO:0007669"/>
    <property type="project" value="UniProtKB-UniRule"/>
</dbReference>
<dbReference type="Pfam" id="PF03193">
    <property type="entry name" value="RsgA_GTPase"/>
    <property type="match status" value="1"/>
</dbReference>
<keyword evidence="5 10" id="KW-0547">Nucleotide-binding</keyword>
<dbReference type="AlphaFoldDB" id="A0A6P1M6L8"/>
<evidence type="ECO:0000256" key="6">
    <source>
        <dbReference type="ARBA" id="ARBA00022801"/>
    </source>
</evidence>
<dbReference type="GO" id="GO:0005525">
    <property type="term" value="F:GTP binding"/>
    <property type="evidence" value="ECO:0007669"/>
    <property type="project" value="UniProtKB-UniRule"/>
</dbReference>
<evidence type="ECO:0000256" key="1">
    <source>
        <dbReference type="ARBA" id="ARBA00022490"/>
    </source>
</evidence>
<proteinExistence type="inferred from homology"/>
<evidence type="ECO:0000313" key="14">
    <source>
        <dbReference type="Proteomes" id="UP000464954"/>
    </source>
</evidence>
<accession>A0A6P1M6L8</accession>
<dbReference type="EMBL" id="CP047593">
    <property type="protein sequence ID" value="QHI69662.1"/>
    <property type="molecule type" value="Genomic_DNA"/>
</dbReference>
<feature type="domain" description="EngC GTPase" evidence="11">
    <location>
        <begin position="110"/>
        <end position="260"/>
    </location>
</feature>
<feature type="binding site" evidence="10">
    <location>
        <position position="292"/>
    </location>
    <ligand>
        <name>Zn(2+)</name>
        <dbReference type="ChEBI" id="CHEBI:29105"/>
    </ligand>
</feature>
<dbReference type="KEGG" id="taer:GT409_09400"/>
<keyword evidence="1 10" id="KW-0963">Cytoplasm</keyword>